<feature type="transmembrane region" description="Helical" evidence="2">
    <location>
        <begin position="62"/>
        <end position="94"/>
    </location>
</feature>
<feature type="region of interest" description="Disordered" evidence="1">
    <location>
        <begin position="176"/>
        <end position="201"/>
    </location>
</feature>
<dbReference type="Proteomes" id="UP001300096">
    <property type="component" value="Unassembled WGS sequence"/>
</dbReference>
<keyword evidence="2" id="KW-0472">Membrane</keyword>
<keyword evidence="4" id="KW-1185">Reference proteome</keyword>
<evidence type="ECO:0000313" key="4">
    <source>
        <dbReference type="Proteomes" id="UP001300096"/>
    </source>
</evidence>
<comment type="caution">
    <text evidence="3">The sequence shown here is derived from an EMBL/GenBank/DDBJ whole genome shotgun (WGS) entry which is preliminary data.</text>
</comment>
<accession>A0ABT0FFP4</accession>
<feature type="transmembrane region" description="Helical" evidence="2">
    <location>
        <begin position="138"/>
        <end position="159"/>
    </location>
</feature>
<feature type="compositionally biased region" description="Basic and acidic residues" evidence="1">
    <location>
        <begin position="177"/>
        <end position="190"/>
    </location>
</feature>
<organism evidence="3 4">
    <name type="scientific">Microbacterium croceum</name>
    <dbReference type="NCBI Taxonomy" id="2851645"/>
    <lineage>
        <taxon>Bacteria</taxon>
        <taxon>Bacillati</taxon>
        <taxon>Actinomycetota</taxon>
        <taxon>Actinomycetes</taxon>
        <taxon>Micrococcales</taxon>
        <taxon>Microbacteriaceae</taxon>
        <taxon>Microbacterium</taxon>
    </lineage>
</organism>
<sequence length="201" mass="21451">MSAFASSPVRTPEKPMAFTSDELLRGGITAWILFVVLLVCGEAVPLALLFQSSALETAPERLLGLVLFLMLIALVGSMVAAVVVPIGLVIVLPIALVFRRMRSTGVHLAVYALLGAAIGGAFLLMFRGGRPLAPLFPWDYFFVIPAASAALAIPLAWWWTARRALRIDAGLLTPRPPRPDPDAAYEDRAADTGLGDVSRGS</sequence>
<gene>
    <name evidence="3" type="ORF">KZC51_12190</name>
</gene>
<dbReference type="EMBL" id="JAHWXN010000001">
    <property type="protein sequence ID" value="MCK2036892.1"/>
    <property type="molecule type" value="Genomic_DNA"/>
</dbReference>
<feature type="transmembrane region" description="Helical" evidence="2">
    <location>
        <begin position="28"/>
        <end position="50"/>
    </location>
</feature>
<feature type="transmembrane region" description="Helical" evidence="2">
    <location>
        <begin position="106"/>
        <end position="126"/>
    </location>
</feature>
<reference evidence="3 4" key="1">
    <citation type="submission" date="2021-06" db="EMBL/GenBank/DDBJ databases">
        <title>Genome-based taxonomic framework of Microbacterium strains isolated from marine environment, the description of four new species and reclassification of four preexisting species.</title>
        <authorList>
            <person name="Lee S.D."/>
            <person name="Kim S.-M."/>
            <person name="Byeon Y.-S."/>
            <person name="Yang H.L."/>
            <person name="Kim I.S."/>
        </authorList>
    </citation>
    <scope>NUCLEOTIDE SEQUENCE [LARGE SCALE GENOMIC DNA]</scope>
    <source>
        <strain evidence="3 4">SSW1-49</strain>
    </source>
</reference>
<evidence type="ECO:0000256" key="2">
    <source>
        <dbReference type="SAM" id="Phobius"/>
    </source>
</evidence>
<proteinExistence type="predicted"/>
<keyword evidence="2" id="KW-1133">Transmembrane helix</keyword>
<name>A0ABT0FFP4_9MICO</name>
<evidence type="ECO:0000313" key="3">
    <source>
        <dbReference type="EMBL" id="MCK2036892.1"/>
    </source>
</evidence>
<evidence type="ECO:0000256" key="1">
    <source>
        <dbReference type="SAM" id="MobiDB-lite"/>
    </source>
</evidence>
<protein>
    <submittedName>
        <fullName evidence="3">Uncharacterized protein</fullName>
    </submittedName>
</protein>
<keyword evidence="2" id="KW-0812">Transmembrane</keyword>
<dbReference type="RefSeq" id="WP_247630223.1">
    <property type="nucleotide sequence ID" value="NZ_JAHWXN010000001.1"/>
</dbReference>